<dbReference type="EMBL" id="CAEQ01001890">
    <property type="protein sequence ID" value="CCD15383.1"/>
    <property type="molecule type" value="Genomic_DNA"/>
</dbReference>
<protein>
    <submittedName>
        <fullName evidence="1">WGS project CAEQ00000000 data, annotated contig 2383</fullName>
    </submittedName>
</protein>
<sequence length="607" mass="69637">MLKNMIFLRVEAKLGDKCSPYRPRFRPRRLVMPVNPSDVHSSRRSQNPLHEKYLKEKRLKRHVERRGVISLASIPSERSVGEVFRLMMETCEKEGLFAETRALVPKYLHRLQDLVQMAEHKVSGKPLYEDSGRASSIFDIGLSEDRDLVNHSSEIDATEKGVISREIDSLWRLLDATPLDSPTHGTLALRGKSLVEATISNMAQHQFPRLRSKHMQQLIHECCGLMACGRVALRTGFADICGVNGEISMWRELNVLTQRLNVAKCKAAIHLQRIEKGVAQQRRWYWRGVLQSANKRLKQFPVQRDDLLPRMEWIRGNIFAYIAFVEMAEKSGDAVQVIPLIKKLFCSQLSAFINAKKILDNAHDKVKQLLEIIARSEESLRAPKEYVDSCALLLGDIQCELTRINQLTSDEFDIARGNEHPLNRRADNRREQFSSSGGTHAIQSLRDDIFDDYHVARHDKEAPPIVLNCIRTQNSLREAQIILRYDPNVPPSLASSPIDVDQIIRKITEVHETNSYATLYNNQQFRQVEYTVCRLYSGKRCIGEGKGENVMEAMNEAAHHTLFNYYLRSVPLKGEHTEVNRIKEPHTVSYERADIRVNEVVDEEIVF</sequence>
<proteinExistence type="predicted"/>
<dbReference type="Proteomes" id="UP000000702">
    <property type="component" value="Unassembled WGS sequence"/>
</dbReference>
<keyword evidence="2" id="KW-1185">Reference proteome</keyword>
<accession>F9WDM9</accession>
<dbReference type="OMA" id="AMWRELN"/>
<dbReference type="AlphaFoldDB" id="F9WDM9"/>
<reference evidence="1 2" key="2">
    <citation type="journal article" date="2012" name="Proc. Natl. Acad. Sci. U.S.A.">
        <title>Antigenic diversity is generated by distinct evolutionary mechanisms in African trypanosome species.</title>
        <authorList>
            <person name="Jackson A.P."/>
            <person name="Berry A."/>
            <person name="Aslett M."/>
            <person name="Allison H.C."/>
            <person name="Burton P."/>
            <person name="Vavrova-Anderson J."/>
            <person name="Brown R."/>
            <person name="Browne H."/>
            <person name="Corton N."/>
            <person name="Hauser H."/>
            <person name="Gamble J."/>
            <person name="Gilderthorp R."/>
            <person name="Marcello L."/>
            <person name="McQuillan J."/>
            <person name="Otto T.D."/>
            <person name="Quail M.A."/>
            <person name="Sanders M.J."/>
            <person name="van Tonder A."/>
            <person name="Ginger M.L."/>
            <person name="Field M.C."/>
            <person name="Barry J.D."/>
            <person name="Hertz-Fowler C."/>
            <person name="Berriman M."/>
        </authorList>
    </citation>
    <scope>NUCLEOTIDE SEQUENCE [LARGE SCALE GENOMIC DNA]</scope>
    <source>
        <strain evidence="1 2">IL3000</strain>
    </source>
</reference>
<evidence type="ECO:0000313" key="1">
    <source>
        <dbReference type="EMBL" id="CCD15383.1"/>
    </source>
</evidence>
<gene>
    <name evidence="1" type="ORF">TCIL3000_0_59090</name>
</gene>
<evidence type="ECO:0000313" key="2">
    <source>
        <dbReference type="Proteomes" id="UP000000702"/>
    </source>
</evidence>
<comment type="caution">
    <text evidence="1">The sequence shown here is derived from an EMBL/GenBank/DDBJ whole genome shotgun (WGS) entry which is preliminary data.</text>
</comment>
<name>F9WDM9_TRYCI</name>
<organism evidence="1 2">
    <name type="scientific">Trypanosoma congolense (strain IL3000)</name>
    <dbReference type="NCBI Taxonomy" id="1068625"/>
    <lineage>
        <taxon>Eukaryota</taxon>
        <taxon>Discoba</taxon>
        <taxon>Euglenozoa</taxon>
        <taxon>Kinetoplastea</taxon>
        <taxon>Metakinetoplastina</taxon>
        <taxon>Trypanosomatida</taxon>
        <taxon>Trypanosomatidae</taxon>
        <taxon>Trypanosoma</taxon>
        <taxon>Nannomonas</taxon>
    </lineage>
</organism>
<reference evidence="2" key="1">
    <citation type="submission" date="2011-07" db="EMBL/GenBank/DDBJ databases">
        <title>Divergent evolution of antigenic variation in African trypanosomes.</title>
        <authorList>
            <person name="Jackson A.P."/>
            <person name="Berry A."/>
            <person name="Allison H.C."/>
            <person name="Burton P."/>
            <person name="Anderson J."/>
            <person name="Aslett M."/>
            <person name="Brown R."/>
            <person name="Corton N."/>
            <person name="Harris D."/>
            <person name="Hauser H."/>
            <person name="Gamble J."/>
            <person name="Gilderthorp R."/>
            <person name="McQuillan J."/>
            <person name="Quail M.A."/>
            <person name="Sanders M."/>
            <person name="Van Tonder A."/>
            <person name="Ginger M.L."/>
            <person name="Donelson J.E."/>
            <person name="Field M.C."/>
            <person name="Barry J.D."/>
            <person name="Berriman M."/>
            <person name="Hertz-Fowler C."/>
        </authorList>
    </citation>
    <scope>NUCLEOTIDE SEQUENCE [LARGE SCALE GENOMIC DNA]</scope>
    <source>
        <strain evidence="2">IL3000</strain>
    </source>
</reference>
<dbReference type="VEuPathDB" id="TriTrypDB:TcIL3000_0_59090"/>